<gene>
    <name evidence="10" type="ORF">GQ26_0112660</name>
</gene>
<reference key="1">
    <citation type="journal article" date="2014" name="PLoS Genet.">
        <title>Signature Gene Expression Reveals Novel Clues to the Molecular Mechanisms of Dimorphic Transition in Penicillium marneffei.</title>
        <authorList>
            <person name="Yang E."/>
            <person name="Wang G."/>
            <person name="Cai J."/>
            <person name="Woo P.C."/>
            <person name="Lau S.K."/>
            <person name="Yuen K.-Y."/>
            <person name="Chow W.-N."/>
            <person name="Lin X."/>
        </authorList>
    </citation>
    <scope>NUCLEOTIDE SEQUENCE [LARGE SCALE GENOMIC DNA]</scope>
    <source>
        <strain>PM1</strain>
    </source>
</reference>
<evidence type="ECO:0000256" key="7">
    <source>
        <dbReference type="ARBA" id="ARBA00023316"/>
    </source>
</evidence>
<protein>
    <submittedName>
        <fullName evidence="10">Endopolygalacturonase</fullName>
    </submittedName>
</protein>
<accession>A0A093XUF9</accession>
<dbReference type="InterPro" id="IPR012334">
    <property type="entry name" value="Pectin_lyas_fold"/>
</dbReference>
<evidence type="ECO:0000256" key="2">
    <source>
        <dbReference type="ARBA" id="ARBA00008834"/>
    </source>
</evidence>
<dbReference type="EMBL" id="JPOX01000011">
    <property type="protein sequence ID" value="KFX48908.1"/>
    <property type="molecule type" value="Genomic_DNA"/>
</dbReference>
<dbReference type="GO" id="GO:0005576">
    <property type="term" value="C:extracellular region"/>
    <property type="evidence" value="ECO:0007669"/>
    <property type="project" value="UniProtKB-SubCell"/>
</dbReference>
<feature type="domain" description="Calcineurin-like phosphoesterase" evidence="9">
    <location>
        <begin position="17"/>
        <end position="251"/>
    </location>
</feature>
<evidence type="ECO:0000256" key="5">
    <source>
        <dbReference type="ARBA" id="ARBA00022801"/>
    </source>
</evidence>
<reference evidence="10" key="2">
    <citation type="journal article" date="2014" name="PLoS Genet.">
        <title>Signature gene expression reveals novel clues to the molecular mechanisms of dimorphic transition in Penicillium marneffei.</title>
        <authorList>
            <person name="Yang E."/>
            <person name="Wang G."/>
            <person name="Cai J."/>
            <person name="Woo P.C."/>
            <person name="Lau S.K."/>
            <person name="Yuen K.-Y."/>
            <person name="Chow W.-N."/>
            <person name="Lin X."/>
        </authorList>
    </citation>
    <scope>NUCLEOTIDE SEQUENCE</scope>
    <source>
        <strain evidence="10">PM1</strain>
    </source>
</reference>
<dbReference type="PANTHER" id="PTHR36492:SF2">
    <property type="entry name" value="[ACYL-CARRIER-PROTEIN] PHOSPHODIESTERASE PPTH"/>
    <property type="match status" value="1"/>
</dbReference>
<evidence type="ECO:0000313" key="10">
    <source>
        <dbReference type="EMBL" id="KFX48908.1"/>
    </source>
</evidence>
<name>A0A093XUF9_TALMA</name>
<dbReference type="CDD" id="cd00838">
    <property type="entry name" value="MPP_superfamily"/>
    <property type="match status" value="1"/>
</dbReference>
<comment type="subcellular location">
    <subcellularLocation>
        <location evidence="1">Secreted</location>
    </subcellularLocation>
</comment>
<dbReference type="GO" id="GO:0071555">
    <property type="term" value="P:cell wall organization"/>
    <property type="evidence" value="ECO:0007669"/>
    <property type="project" value="UniProtKB-KW"/>
</dbReference>
<evidence type="ECO:0000259" key="9">
    <source>
        <dbReference type="Pfam" id="PF00149"/>
    </source>
</evidence>
<organism evidence="10">
    <name type="scientific">Talaromyces marneffei PM1</name>
    <dbReference type="NCBI Taxonomy" id="1077442"/>
    <lineage>
        <taxon>Eukaryota</taxon>
        <taxon>Fungi</taxon>
        <taxon>Dikarya</taxon>
        <taxon>Ascomycota</taxon>
        <taxon>Pezizomycotina</taxon>
        <taxon>Eurotiomycetes</taxon>
        <taxon>Eurotiomycetidae</taxon>
        <taxon>Eurotiales</taxon>
        <taxon>Trichocomaceae</taxon>
        <taxon>Talaromyces</taxon>
        <taxon>Talaromyces sect. Talaromyces</taxon>
    </lineage>
</organism>
<dbReference type="SUPFAM" id="SSF51126">
    <property type="entry name" value="Pectin lyase-like"/>
    <property type="match status" value="1"/>
</dbReference>
<comment type="similarity">
    <text evidence="2 8">Belongs to the glycosyl hydrolase 28 family.</text>
</comment>
<evidence type="ECO:0000256" key="3">
    <source>
        <dbReference type="ARBA" id="ARBA00022525"/>
    </source>
</evidence>
<dbReference type="InterPro" id="IPR029052">
    <property type="entry name" value="Metallo-depent_PP-like"/>
</dbReference>
<dbReference type="InterPro" id="IPR052963">
    <property type="entry name" value="Pantetheine_PDE"/>
</dbReference>
<dbReference type="Gene3D" id="3.60.21.10">
    <property type="match status" value="1"/>
</dbReference>
<comment type="caution">
    <text evidence="10">The sequence shown here is derived from an EMBL/GenBank/DDBJ whole genome shotgun (WGS) entry which is preliminary data.</text>
</comment>
<keyword evidence="7" id="KW-0961">Cell wall biogenesis/degradation</keyword>
<dbReference type="AlphaFoldDB" id="A0A093XUF9"/>
<dbReference type="Gene3D" id="2.160.20.10">
    <property type="entry name" value="Single-stranded right-handed beta-helix, Pectin lyase-like"/>
    <property type="match status" value="1"/>
</dbReference>
<evidence type="ECO:0000256" key="4">
    <source>
        <dbReference type="ARBA" id="ARBA00022729"/>
    </source>
</evidence>
<dbReference type="GO" id="GO:0004650">
    <property type="term" value="F:polygalacturonase activity"/>
    <property type="evidence" value="ECO:0007669"/>
    <property type="project" value="InterPro"/>
</dbReference>
<dbReference type="GO" id="GO:0005975">
    <property type="term" value="P:carbohydrate metabolic process"/>
    <property type="evidence" value="ECO:0007669"/>
    <property type="project" value="InterPro"/>
</dbReference>
<dbReference type="InterPro" id="IPR000743">
    <property type="entry name" value="Glyco_hydro_28"/>
</dbReference>
<dbReference type="Pfam" id="PF00149">
    <property type="entry name" value="Metallophos"/>
    <property type="match status" value="1"/>
</dbReference>
<dbReference type="Pfam" id="PF00295">
    <property type="entry name" value="Glyco_hydro_28"/>
    <property type="match status" value="1"/>
</dbReference>
<dbReference type="HOGENOM" id="CLU_057759_0_0_1"/>
<evidence type="ECO:0000256" key="1">
    <source>
        <dbReference type="ARBA" id="ARBA00004613"/>
    </source>
</evidence>
<keyword evidence="6 8" id="KW-0326">Glycosidase</keyword>
<keyword evidence="4" id="KW-0732">Signal</keyword>
<keyword evidence="3" id="KW-0964">Secreted</keyword>
<evidence type="ECO:0000256" key="8">
    <source>
        <dbReference type="RuleBase" id="RU361169"/>
    </source>
</evidence>
<sequence length="391" mass="43539">MSNRPNPPTYQSPTSTLYAIADIHVAFAVNKAAWAELAPHPHDGLVLCGDVGETVEHLQLAFSTATKCFGAVWWCPGNHELYTFTTGSSAGVRGESKYQQCVDVARSYGVLTPEDDFVLWEGRGGPAVIAPIFTLYDYSFRPDNVTLENAVPWAREMDIEATDEFLLHPDPYPSRQEWCRALVQKFETKLEATKERFPAVPLIIANHWPLREDLVTLKFIPRFSIWCGTKLTADWHQRYNAKVVVSGHLHIRRTDWKNGCRFEEVSLGYPQHWKDCAEMGMGVNELLREILPGPEPPKQNEGVPTQWRRQNEVQVLIAYDPTDSSITNLHIQNAPAQVVSLNGSDGLTITSMSIDNSAGGTEGDHNTEGFDISSTGVLTNVGIYPGANVYP</sequence>
<keyword evidence="5 8" id="KW-0378">Hydrolase</keyword>
<dbReference type="InterPro" id="IPR011050">
    <property type="entry name" value="Pectin_lyase_fold/virulence"/>
</dbReference>
<dbReference type="InterPro" id="IPR004843">
    <property type="entry name" value="Calcineurin-like_PHP"/>
</dbReference>
<dbReference type="SUPFAM" id="SSF56300">
    <property type="entry name" value="Metallo-dependent phosphatases"/>
    <property type="match status" value="1"/>
</dbReference>
<dbReference type="PANTHER" id="PTHR36492">
    <property type="match status" value="1"/>
</dbReference>
<proteinExistence type="inferred from homology"/>
<dbReference type="eggNOG" id="ENOG502QPJI">
    <property type="taxonomic scope" value="Eukaryota"/>
</dbReference>
<evidence type="ECO:0000256" key="6">
    <source>
        <dbReference type="ARBA" id="ARBA00023295"/>
    </source>
</evidence>